<comment type="caution">
    <text evidence="2">The sequence shown here is derived from an EMBL/GenBank/DDBJ whole genome shotgun (WGS) entry which is preliminary data.</text>
</comment>
<protein>
    <submittedName>
        <fullName evidence="2">HNH endonuclease domain-containing protein</fullName>
    </submittedName>
</protein>
<dbReference type="RefSeq" id="WP_343186720.1">
    <property type="nucleotide sequence ID" value="NZ_JBCITM010000016.1"/>
</dbReference>
<keyword evidence="2" id="KW-0540">Nuclease</keyword>
<proteinExistence type="predicted"/>
<keyword evidence="3" id="KW-1185">Reference proteome</keyword>
<gene>
    <name evidence="2" type="ORF">AAIG11_13145</name>
</gene>
<evidence type="ECO:0000313" key="2">
    <source>
        <dbReference type="EMBL" id="MEN1761432.1"/>
    </source>
</evidence>
<reference evidence="2 3" key="1">
    <citation type="submission" date="2024-04" db="EMBL/GenBank/DDBJ databases">
        <title>Genome sequencing and metabolic network reconstruction of aminoacids and betaine degradation by Anoxynatronum sibiricum.</title>
        <authorList>
            <person name="Detkova E.N."/>
            <person name="Boltjanskaja Y.V."/>
            <person name="Mardanov A.V."/>
            <person name="Kevbrin V."/>
        </authorList>
    </citation>
    <scope>NUCLEOTIDE SEQUENCE [LARGE SCALE GENOMIC DNA]</scope>
    <source>
        <strain evidence="2 3">Z-7981</strain>
    </source>
</reference>
<feature type="domain" description="HNH nuclease" evidence="1">
    <location>
        <begin position="236"/>
        <end position="289"/>
    </location>
</feature>
<name>A0ABU9VWB9_9CLOT</name>
<dbReference type="GO" id="GO:0004519">
    <property type="term" value="F:endonuclease activity"/>
    <property type="evidence" value="ECO:0007669"/>
    <property type="project" value="UniProtKB-KW"/>
</dbReference>
<accession>A0ABU9VWB9</accession>
<sequence length="371" mass="43373">MEILPLQSFEAIKLVQMLADKSMTNSYKIFWLRGIIDSAIEGKTVVNIEDNVIKMISEAWYPVTQYKLSLGKLDKIEEIIGEVLKRDPGAAIRNKDDLADTIKSFGAADFRSKINRLARYVTFRLLTPFYAEQLRGLSDHDKNRKIQELSQGDQDALYRISSKGTSLYINDRWATFIQKNRQVISGWSDHVLINYLQRRNPNVPAIPLKIFPPMKRDLSKAKRFWGLVQENVELMDIYTKRPMTSQHTLELGEISIDHFVPWSFVQHDLVWNLIPTFKRINSMKSNHVPNLNKYLDDFCIVQYKAVNCMINTGMHKYLEDYYTVDQKMVEMLTRRSNFEKKDFIAALKRTIEPQVQIATNQGFLEWEYIDD</sequence>
<evidence type="ECO:0000313" key="3">
    <source>
        <dbReference type="Proteomes" id="UP001407405"/>
    </source>
</evidence>
<dbReference type="InterPro" id="IPR003615">
    <property type="entry name" value="HNH_nuc"/>
</dbReference>
<keyword evidence="2" id="KW-0255">Endonuclease</keyword>
<keyword evidence="2" id="KW-0378">Hydrolase</keyword>
<organism evidence="2 3">
    <name type="scientific">Anoxynatronum sibiricum</name>
    <dbReference type="NCBI Taxonomy" id="210623"/>
    <lineage>
        <taxon>Bacteria</taxon>
        <taxon>Bacillati</taxon>
        <taxon>Bacillota</taxon>
        <taxon>Clostridia</taxon>
        <taxon>Eubacteriales</taxon>
        <taxon>Clostridiaceae</taxon>
        <taxon>Anoxynatronum</taxon>
    </lineage>
</organism>
<evidence type="ECO:0000259" key="1">
    <source>
        <dbReference type="Pfam" id="PF13395"/>
    </source>
</evidence>
<dbReference type="Pfam" id="PF13395">
    <property type="entry name" value="HNH_4"/>
    <property type="match status" value="1"/>
</dbReference>
<dbReference type="EMBL" id="JBCITM010000016">
    <property type="protein sequence ID" value="MEN1761432.1"/>
    <property type="molecule type" value="Genomic_DNA"/>
</dbReference>
<dbReference type="Proteomes" id="UP001407405">
    <property type="component" value="Unassembled WGS sequence"/>
</dbReference>